<name>A0A7W9KDT8_9PSEU</name>
<dbReference type="InterPro" id="IPR050426">
    <property type="entry name" value="Glycosyltransferase_28"/>
</dbReference>
<keyword evidence="1" id="KW-0328">Glycosyltransferase</keyword>
<keyword evidence="2" id="KW-1185">Reference proteome</keyword>
<dbReference type="Gene3D" id="3.40.50.2000">
    <property type="entry name" value="Glycogen Phosphorylase B"/>
    <property type="match status" value="2"/>
</dbReference>
<gene>
    <name evidence="1" type="ORF">BJ998_001165</name>
</gene>
<evidence type="ECO:0000313" key="1">
    <source>
        <dbReference type="EMBL" id="MBB5889969.1"/>
    </source>
</evidence>
<dbReference type="RefSeq" id="WP_184859161.1">
    <property type="nucleotide sequence ID" value="NZ_JACHIR010000001.1"/>
</dbReference>
<dbReference type="Proteomes" id="UP000585638">
    <property type="component" value="Unassembled WGS sequence"/>
</dbReference>
<dbReference type="InterPro" id="IPR002213">
    <property type="entry name" value="UDP_glucos_trans"/>
</dbReference>
<dbReference type="AlphaFoldDB" id="A0A7W9KDT8"/>
<dbReference type="PANTHER" id="PTHR48050:SF13">
    <property type="entry name" value="STEROL 3-BETA-GLUCOSYLTRANSFERASE UGT80A2"/>
    <property type="match status" value="1"/>
</dbReference>
<dbReference type="EMBL" id="JACHIR010000001">
    <property type="protein sequence ID" value="MBB5889969.1"/>
    <property type="molecule type" value="Genomic_DNA"/>
</dbReference>
<accession>A0A7W9KDT8</accession>
<organism evidence="1 2">
    <name type="scientific">Kutzneria kofuensis</name>
    <dbReference type="NCBI Taxonomy" id="103725"/>
    <lineage>
        <taxon>Bacteria</taxon>
        <taxon>Bacillati</taxon>
        <taxon>Actinomycetota</taxon>
        <taxon>Actinomycetes</taxon>
        <taxon>Pseudonocardiales</taxon>
        <taxon>Pseudonocardiaceae</taxon>
        <taxon>Kutzneria</taxon>
    </lineage>
</organism>
<reference evidence="1 2" key="1">
    <citation type="submission" date="2020-08" db="EMBL/GenBank/DDBJ databases">
        <title>Sequencing the genomes of 1000 actinobacteria strains.</title>
        <authorList>
            <person name="Klenk H.-P."/>
        </authorList>
    </citation>
    <scope>NUCLEOTIDE SEQUENCE [LARGE SCALE GENOMIC DNA]</scope>
    <source>
        <strain evidence="1 2">DSM 43851</strain>
    </source>
</reference>
<dbReference type="CDD" id="cd03784">
    <property type="entry name" value="GT1_Gtf-like"/>
    <property type="match status" value="1"/>
</dbReference>
<dbReference type="SUPFAM" id="SSF53756">
    <property type="entry name" value="UDP-Glycosyltransferase/glycogen phosphorylase"/>
    <property type="match status" value="1"/>
</dbReference>
<dbReference type="PANTHER" id="PTHR48050">
    <property type="entry name" value="STEROL 3-BETA-GLUCOSYLTRANSFERASE"/>
    <property type="match status" value="1"/>
</dbReference>
<protein>
    <submittedName>
        <fullName evidence="1">N-glycosyltransferase</fullName>
        <ecNumber evidence="1">2.4.1.-</ecNumber>
    </submittedName>
</protein>
<dbReference type="GO" id="GO:0008194">
    <property type="term" value="F:UDP-glycosyltransferase activity"/>
    <property type="evidence" value="ECO:0007669"/>
    <property type="project" value="InterPro"/>
</dbReference>
<dbReference type="Pfam" id="PF00201">
    <property type="entry name" value="UDPGT"/>
    <property type="match status" value="1"/>
</dbReference>
<dbReference type="GO" id="GO:0017000">
    <property type="term" value="P:antibiotic biosynthetic process"/>
    <property type="evidence" value="ECO:0007669"/>
    <property type="project" value="UniProtKB-ARBA"/>
</dbReference>
<comment type="caution">
    <text evidence="1">The sequence shown here is derived from an EMBL/GenBank/DDBJ whole genome shotgun (WGS) entry which is preliminary data.</text>
</comment>
<evidence type="ECO:0000313" key="2">
    <source>
        <dbReference type="Proteomes" id="UP000585638"/>
    </source>
</evidence>
<sequence>MRVLCSVTGSQGHARAMLPLARAVAAAGHEVLVTVPPELAGVFEPDLPRVAPVLPGVVESISRMVRAEQRRDVREQLLATAAGPHVTAAYQAIMPLAKEFAPDLVLRDGAELAAVLVAEQLGVPCLSAPSGAGNLIDPVGLVEPLNERRRELGLAGETTAASIHRHGRLDCLPAEYSFAAFDLPTPFTYRQPGSVASNEVLPADIAALPADRPLVIASVGTALPMMGAFKELGIDPPEDMENPDVTLRAIVHGLSRVDCQAVVATAGFPVGDIQVGANVHVVDRMPQPALLECAQLFLTHAGYNSIRESVRAGVPMAALPQFGDQPHNADRLAEFGLGARIPETTADAVFETCRDVLSDTRIAAQVRRAKRAVLALPGIEAAVAHLEAVVAA</sequence>
<proteinExistence type="predicted"/>
<dbReference type="EC" id="2.4.1.-" evidence="1"/>
<keyword evidence="1" id="KW-0808">Transferase</keyword>